<dbReference type="AlphaFoldDB" id="A0A9P7BZ27"/>
<reference evidence="1 2" key="1">
    <citation type="journal article" date="2020" name="Microb. Genom.">
        <title>Genetic diversity of clinical and environmental Mucorales isolates obtained from an investigation of mucormycosis cases among solid organ transplant recipients.</title>
        <authorList>
            <person name="Nguyen M.H."/>
            <person name="Kaul D."/>
            <person name="Muto C."/>
            <person name="Cheng S.J."/>
            <person name="Richter R.A."/>
            <person name="Bruno V.M."/>
            <person name="Liu G."/>
            <person name="Beyhan S."/>
            <person name="Sundermann A.J."/>
            <person name="Mounaud S."/>
            <person name="Pasculle A.W."/>
            <person name="Nierman W.C."/>
            <person name="Driscoll E."/>
            <person name="Cumbie R."/>
            <person name="Clancy C.J."/>
            <person name="Dupont C.L."/>
        </authorList>
    </citation>
    <scope>NUCLEOTIDE SEQUENCE [LARGE SCALE GENOMIC DNA]</scope>
    <source>
        <strain evidence="1 2">GL24</strain>
    </source>
</reference>
<proteinExistence type="predicted"/>
<evidence type="ECO:0000313" key="2">
    <source>
        <dbReference type="Proteomes" id="UP000740926"/>
    </source>
</evidence>
<organism evidence="1 2">
    <name type="scientific">Rhizopus delemar</name>
    <dbReference type="NCBI Taxonomy" id="936053"/>
    <lineage>
        <taxon>Eukaryota</taxon>
        <taxon>Fungi</taxon>
        <taxon>Fungi incertae sedis</taxon>
        <taxon>Mucoromycota</taxon>
        <taxon>Mucoromycotina</taxon>
        <taxon>Mucoromycetes</taxon>
        <taxon>Mucorales</taxon>
        <taxon>Mucorineae</taxon>
        <taxon>Rhizopodaceae</taxon>
        <taxon>Rhizopus</taxon>
    </lineage>
</organism>
<dbReference type="Proteomes" id="UP000740926">
    <property type="component" value="Unassembled WGS sequence"/>
</dbReference>
<keyword evidence="2" id="KW-1185">Reference proteome</keyword>
<sequence>MPGTLVRAKAIMPPGMFLSQPPITTTPSIHWPCAAVSIQSAMTSRDTSEYFMPSVPMDMPSEMVGVPNT</sequence>
<name>A0A9P7BZ27_9FUNG</name>
<protein>
    <submittedName>
        <fullName evidence="1">Uncharacterized protein</fullName>
    </submittedName>
</protein>
<comment type="caution">
    <text evidence="1">The sequence shown here is derived from an EMBL/GenBank/DDBJ whole genome shotgun (WGS) entry which is preliminary data.</text>
</comment>
<evidence type="ECO:0000313" key="1">
    <source>
        <dbReference type="EMBL" id="KAG1529528.1"/>
    </source>
</evidence>
<accession>A0A9P7BZ27</accession>
<gene>
    <name evidence="1" type="ORF">G6F50_017938</name>
</gene>
<dbReference type="EMBL" id="JAANIU010014851">
    <property type="protein sequence ID" value="KAG1529528.1"/>
    <property type="molecule type" value="Genomic_DNA"/>
</dbReference>